<accession>A0A7X1KSI8</accession>
<dbReference type="NCBIfam" id="TIGR03696">
    <property type="entry name" value="Rhs_assc_core"/>
    <property type="match status" value="1"/>
</dbReference>
<sequence>MRTQRASDRQTLQDLRYRYDPTGRMTQVRNQAEQTRFWRNQKIDPQQDYRYDSLSQLILASGRQMAALGQMSSSLPSALPIDTHAHALYQRRYAYDEAGNLQSIRHTVPATDSGYTVRLTTSACSNRAVLSSVCDDPALVDRQFDTAGQQRGLDGSQSVAWNSRMQLASVTRAGAGTEHYLYGQQHQRLRKTHAQGSTCYLPGLELRQHDGQTLHCLKVAEHIRLLHWPDGSPEGLANDQLRYSYTDLLGSHGLELDGDGQVISREEFFPFGATSVWACRHQVEASYKTVRYSGKERDDTGLYYYGYRYYQPWAGRWLSADPAGTVDGLNLYAMVRNSPSSAVDDDGRMMRALFKGGVGAAGIGYEAYKYHERQSQAPAQPAAAPTSTSMGDQRADNAMGKVQRMKDQFSPGQQILNSAKGRAQTADHLAHGQVPGVGAVLKGAESVGTVVEFSQTGDLSQINKAPLAGAIATDAVNGVAHSIKATIKNTQKAVQGTAELATLSETKAEELQASLHDLQELTQDKLITGLSFGATVKAGLDGAATVVPHPVAKFGLKVLSTAWTVTGVVHGAEELGEIAKTHEDLLASKTGENLMGQMKTVNASNRTGIMDRVKQSYGLSGNP</sequence>
<dbReference type="PANTHER" id="PTHR32305:SF15">
    <property type="entry name" value="PROTEIN RHSA-RELATED"/>
    <property type="match status" value="1"/>
</dbReference>
<feature type="compositionally biased region" description="Low complexity" evidence="1">
    <location>
        <begin position="375"/>
        <end position="389"/>
    </location>
</feature>
<organism evidence="2 3">
    <name type="scientific">Pseudomonas baltica</name>
    <dbReference type="NCBI Taxonomy" id="2762576"/>
    <lineage>
        <taxon>Bacteria</taxon>
        <taxon>Pseudomonadati</taxon>
        <taxon>Pseudomonadota</taxon>
        <taxon>Gammaproteobacteria</taxon>
        <taxon>Pseudomonadales</taxon>
        <taxon>Pseudomonadaceae</taxon>
        <taxon>Pseudomonas</taxon>
    </lineage>
</organism>
<dbReference type="Pfam" id="PF18807">
    <property type="entry name" value="TTc_toxin_rep"/>
    <property type="match status" value="1"/>
</dbReference>
<evidence type="ECO:0000313" key="3">
    <source>
        <dbReference type="Proteomes" id="UP000546173"/>
    </source>
</evidence>
<dbReference type="Proteomes" id="UP000546173">
    <property type="component" value="Unassembled WGS sequence"/>
</dbReference>
<dbReference type="EMBL" id="JACMYH010000001">
    <property type="protein sequence ID" value="MBC2677791.1"/>
    <property type="molecule type" value="Genomic_DNA"/>
</dbReference>
<dbReference type="InterPro" id="IPR050708">
    <property type="entry name" value="T6SS_VgrG/RHS"/>
</dbReference>
<name>A0A7X1KSI8_9PSED</name>
<evidence type="ECO:0000256" key="1">
    <source>
        <dbReference type="SAM" id="MobiDB-lite"/>
    </source>
</evidence>
<dbReference type="InterPro" id="IPR041508">
    <property type="entry name" value="TcC-like_repeat"/>
</dbReference>
<dbReference type="RefSeq" id="WP_185793693.1">
    <property type="nucleotide sequence ID" value="NZ_JACMYH010000001.1"/>
</dbReference>
<gene>
    <name evidence="2" type="ORF">H7993_05230</name>
</gene>
<reference evidence="2 3" key="1">
    <citation type="submission" date="2020-08" db="EMBL/GenBank/DDBJ databases">
        <title>Pseudomonas sp. nov.</title>
        <authorList>
            <person name="Gieschler S."/>
            <person name="Fiedler G."/>
            <person name="Brinks E."/>
            <person name="Boehnlein C."/>
            <person name="Franz C.M.A.P."/>
            <person name="Kabisch J."/>
        </authorList>
    </citation>
    <scope>NUCLEOTIDE SEQUENCE [LARGE SCALE GENOMIC DNA]</scope>
    <source>
        <strain evidence="2 3">MBT-2</strain>
    </source>
</reference>
<dbReference type="Gene3D" id="2.180.10.10">
    <property type="entry name" value="RHS repeat-associated core"/>
    <property type="match status" value="1"/>
</dbReference>
<evidence type="ECO:0000313" key="2">
    <source>
        <dbReference type="EMBL" id="MBC2677791.1"/>
    </source>
</evidence>
<dbReference type="PANTHER" id="PTHR32305">
    <property type="match status" value="1"/>
</dbReference>
<comment type="caution">
    <text evidence="2">The sequence shown here is derived from an EMBL/GenBank/DDBJ whole genome shotgun (WGS) entry which is preliminary data.</text>
</comment>
<dbReference type="InterPro" id="IPR022385">
    <property type="entry name" value="Rhs_assc_core"/>
</dbReference>
<proteinExistence type="predicted"/>
<keyword evidence="3" id="KW-1185">Reference proteome</keyword>
<dbReference type="AlphaFoldDB" id="A0A7X1KSI8"/>
<feature type="region of interest" description="Disordered" evidence="1">
    <location>
        <begin position="374"/>
        <end position="394"/>
    </location>
</feature>
<protein>
    <submittedName>
        <fullName evidence="2">RHS repeat protein</fullName>
    </submittedName>
</protein>